<sequence>MIDPDIVYDTEPEPLNAHDEYIARLCEVRDRNTATREAVDAIRERLRTR</sequence>
<proteinExistence type="predicted"/>
<organism evidence="1 2">
    <name type="scientific">Rhodococcus rhodochrous</name>
    <dbReference type="NCBI Taxonomy" id="1829"/>
    <lineage>
        <taxon>Bacteria</taxon>
        <taxon>Bacillati</taxon>
        <taxon>Actinomycetota</taxon>
        <taxon>Actinomycetes</taxon>
        <taxon>Mycobacteriales</taxon>
        <taxon>Nocardiaceae</taxon>
        <taxon>Rhodococcus</taxon>
    </lineage>
</organism>
<gene>
    <name evidence="1" type="ORF">KUM34_014875</name>
</gene>
<reference evidence="1 2" key="1">
    <citation type="journal article" date="2021" name="Front. Microbiol.">
        <title>Bacterial Transformation of Aromatic Monomers in Softwood Black Liquor.</title>
        <authorList>
            <person name="Navas L.E."/>
            <person name="Dexter G."/>
            <person name="Liu J."/>
            <person name="Levy-Booth D."/>
            <person name="Cho M."/>
            <person name="Jang S.K."/>
            <person name="Mansfield S.D."/>
            <person name="Renneckar S."/>
            <person name="Mohn W.W."/>
            <person name="Eltis L.D."/>
        </authorList>
    </citation>
    <scope>NUCLEOTIDE SEQUENCE [LARGE SCALE GENOMIC DNA]</scope>
    <source>
        <strain evidence="1 2">GD02</strain>
    </source>
</reference>
<accession>A0AA46WSP3</accession>
<name>A0AA46WSP3_RHORH</name>
<dbReference type="AlphaFoldDB" id="A0AA46WSP3"/>
<protein>
    <submittedName>
        <fullName evidence="1">Uncharacterized protein</fullName>
    </submittedName>
</protein>
<dbReference type="EMBL" id="CP083974">
    <property type="protein sequence ID" value="UZF43195.1"/>
    <property type="molecule type" value="Genomic_DNA"/>
</dbReference>
<dbReference type="Proteomes" id="UP001162740">
    <property type="component" value="Chromosome"/>
</dbReference>
<dbReference type="RefSeq" id="WP_229582067.1">
    <property type="nucleotide sequence ID" value="NZ_CP083974.1"/>
</dbReference>
<evidence type="ECO:0000313" key="2">
    <source>
        <dbReference type="Proteomes" id="UP001162740"/>
    </source>
</evidence>
<evidence type="ECO:0000313" key="1">
    <source>
        <dbReference type="EMBL" id="UZF43195.1"/>
    </source>
</evidence>